<accession>A0A1S1KK83</accession>
<keyword evidence="1" id="KW-0472">Membrane</keyword>
<evidence type="ECO:0000313" key="2">
    <source>
        <dbReference type="EMBL" id="OHU07073.1"/>
    </source>
</evidence>
<evidence type="ECO:0008006" key="4">
    <source>
        <dbReference type="Google" id="ProtNLM"/>
    </source>
</evidence>
<keyword evidence="1" id="KW-1133">Transmembrane helix</keyword>
<dbReference type="STRING" id="1908205.BKG60_00830"/>
<keyword evidence="3" id="KW-1185">Reference proteome</keyword>
<feature type="transmembrane region" description="Helical" evidence="1">
    <location>
        <begin position="39"/>
        <end position="59"/>
    </location>
</feature>
<accession>A0A1Q9WIG3</accession>
<gene>
    <name evidence="2" type="ORF">BKG61_04255</name>
</gene>
<dbReference type="AlphaFoldDB" id="A0A1Q9WIG3"/>
<comment type="caution">
    <text evidence="2">The sequence shown here is derived from an EMBL/GenBank/DDBJ whole genome shotgun (WGS) entry which is preliminary data.</text>
</comment>
<dbReference type="EMBL" id="MLHV01000003">
    <property type="protein sequence ID" value="OHU07073.1"/>
    <property type="molecule type" value="Genomic_DNA"/>
</dbReference>
<evidence type="ECO:0000256" key="1">
    <source>
        <dbReference type="SAM" id="Phobius"/>
    </source>
</evidence>
<dbReference type="RefSeq" id="WP_070943810.1">
    <property type="nucleotide sequence ID" value="NZ_MLCL01000001.1"/>
</dbReference>
<reference evidence="2 3" key="1">
    <citation type="submission" date="2016-10" db="EMBL/GenBank/DDBJ databases">
        <title>Evaluation of Human, Animal and Environmental Mycobacterium chelonae Isolates by Core Genome Phylogenomic Analysis, Targeted Gene Comparison, and Anti-microbial Susceptibility Patterns: A Tale of Mistaken Identities.</title>
        <authorList>
            <person name="Fogelson S.B."/>
            <person name="Camus A.C."/>
            <person name="Lorenz W."/>
            <person name="Vasireddy R."/>
            <person name="Vasireddy S."/>
            <person name="Smith T."/>
            <person name="Brown-Elliott B.A."/>
            <person name="Wallace R.J.Jr."/>
            <person name="Hasan N.A."/>
            <person name="Reischl U."/>
            <person name="Sanchez S."/>
        </authorList>
    </citation>
    <scope>NUCLEOTIDE SEQUENCE [LARGE SCALE GENOMIC DNA]</scope>
    <source>
        <strain evidence="2 3">24999</strain>
    </source>
</reference>
<feature type="transmembrane region" description="Helical" evidence="1">
    <location>
        <begin position="65"/>
        <end position="86"/>
    </location>
</feature>
<name>A0A1Q9WIG3_9MYCO</name>
<feature type="transmembrane region" description="Helical" evidence="1">
    <location>
        <begin position="6"/>
        <end position="27"/>
    </location>
</feature>
<feature type="transmembrane region" description="Helical" evidence="1">
    <location>
        <begin position="98"/>
        <end position="120"/>
    </location>
</feature>
<keyword evidence="1" id="KW-0812">Transmembrane</keyword>
<organism evidence="2 3">
    <name type="scientific">Mycobacterium syngnathidarum</name>
    <dbReference type="NCBI Taxonomy" id="1908205"/>
    <lineage>
        <taxon>Bacteria</taxon>
        <taxon>Bacillati</taxon>
        <taxon>Actinomycetota</taxon>
        <taxon>Actinomycetes</taxon>
        <taxon>Mycobacteriales</taxon>
        <taxon>Mycobacteriaceae</taxon>
        <taxon>Mycobacterium</taxon>
    </lineage>
</organism>
<sequence>MSSLVTTLAPAVVAVLTAAGAVIGLEFRDADAYERRRGIWQWLLVLLAAAATLGAIGSASGVGSWVEATVMTVVGVAAVVLAHVMWRRRVPDAEPRIQAIATAAAACSVLVIVGMTALTYTGNKGCRQVDPLVQASLDSWGALMPTMQGNQGPTVGDFADWAKIIREQADQVTDGEVAQHAHRMGELAGQIAESVRNNDKAQHVLLGKQYEDELRPILKKCEISVGR</sequence>
<proteinExistence type="predicted"/>
<evidence type="ECO:0000313" key="3">
    <source>
        <dbReference type="Proteomes" id="UP000179636"/>
    </source>
</evidence>
<protein>
    <recommendedName>
        <fullName evidence="4">DUF4239 domain-containing protein</fullName>
    </recommendedName>
</protein>
<dbReference type="Proteomes" id="UP000179636">
    <property type="component" value="Unassembled WGS sequence"/>
</dbReference>
<dbReference type="OrthoDB" id="4625712at2"/>